<dbReference type="InterPro" id="IPR050846">
    <property type="entry name" value="TLCD"/>
</dbReference>
<evidence type="ECO:0000256" key="2">
    <source>
        <dbReference type="ARBA" id="ARBA00022692"/>
    </source>
</evidence>
<feature type="transmembrane region" description="Helical" evidence="6">
    <location>
        <begin position="6"/>
        <end position="24"/>
    </location>
</feature>
<dbReference type="PANTHER" id="PTHR13439">
    <property type="entry name" value="CT120 PROTEIN"/>
    <property type="match status" value="1"/>
</dbReference>
<dbReference type="InterPro" id="IPR006634">
    <property type="entry name" value="TLC-dom"/>
</dbReference>
<proteinExistence type="predicted"/>
<evidence type="ECO:0000256" key="6">
    <source>
        <dbReference type="SAM" id="Phobius"/>
    </source>
</evidence>
<keyword evidence="3 6" id="KW-1133">Transmembrane helix</keyword>
<evidence type="ECO:0000256" key="5">
    <source>
        <dbReference type="PROSITE-ProRule" id="PRU00205"/>
    </source>
</evidence>
<dbReference type="EMBL" id="OU015567">
    <property type="protein sequence ID" value="CAG5111277.1"/>
    <property type="molecule type" value="Genomic_DNA"/>
</dbReference>
<keyword evidence="9" id="KW-1185">Reference proteome</keyword>
<evidence type="ECO:0000313" key="9">
    <source>
        <dbReference type="Proteomes" id="UP001158576"/>
    </source>
</evidence>
<keyword evidence="2 5" id="KW-0812">Transmembrane</keyword>
<accession>A0ABN7T551</accession>
<dbReference type="PANTHER" id="PTHR13439:SF4">
    <property type="entry name" value="TLC DOMAIN-CONTAINING PROTEIN"/>
    <property type="match status" value="1"/>
</dbReference>
<dbReference type="PROSITE" id="PS50922">
    <property type="entry name" value="TLC"/>
    <property type="match status" value="1"/>
</dbReference>
<evidence type="ECO:0000256" key="1">
    <source>
        <dbReference type="ARBA" id="ARBA00004141"/>
    </source>
</evidence>
<feature type="transmembrane region" description="Helical" evidence="6">
    <location>
        <begin position="44"/>
        <end position="63"/>
    </location>
</feature>
<evidence type="ECO:0000313" key="8">
    <source>
        <dbReference type="EMBL" id="CAG5111277.1"/>
    </source>
</evidence>
<organism evidence="8 9">
    <name type="scientific">Oikopleura dioica</name>
    <name type="common">Tunicate</name>
    <dbReference type="NCBI Taxonomy" id="34765"/>
    <lineage>
        <taxon>Eukaryota</taxon>
        <taxon>Metazoa</taxon>
        <taxon>Chordata</taxon>
        <taxon>Tunicata</taxon>
        <taxon>Appendicularia</taxon>
        <taxon>Copelata</taxon>
        <taxon>Oikopleuridae</taxon>
        <taxon>Oikopleura</taxon>
    </lineage>
</organism>
<name>A0ABN7T551_OIKDI</name>
<evidence type="ECO:0000256" key="3">
    <source>
        <dbReference type="ARBA" id="ARBA00022989"/>
    </source>
</evidence>
<evidence type="ECO:0000256" key="4">
    <source>
        <dbReference type="ARBA" id="ARBA00023136"/>
    </source>
</evidence>
<feature type="transmembrane region" description="Helical" evidence="6">
    <location>
        <begin position="170"/>
        <end position="188"/>
    </location>
</feature>
<comment type="subcellular location">
    <subcellularLocation>
        <location evidence="1">Membrane</location>
        <topology evidence="1">Multi-pass membrane protein</topology>
    </subcellularLocation>
</comment>
<dbReference type="Proteomes" id="UP001158576">
    <property type="component" value="Chromosome 2"/>
</dbReference>
<feature type="domain" description="TLC" evidence="7">
    <location>
        <begin position="36"/>
        <end position="214"/>
    </location>
</feature>
<feature type="transmembrane region" description="Helical" evidence="6">
    <location>
        <begin position="200"/>
        <end position="222"/>
    </location>
</feature>
<gene>
    <name evidence="8" type="ORF">OKIOD_LOCUS14364</name>
</gene>
<sequence>MIQVGSKWPIVLSFVFFYLLSRYLSTRAKPKRIDPKRYGLYENLQVSMIHSLLSGVGACLALSDPQIWDDLIHYYSPFGSKIVKMSTGYFLYDFYHVLSINDFKFAECWELVAHHIAVLSCIGTSGFFDYYHGFSCIALVMEVNTVFLHVRSLLKMGRKCESNFYKINSWINLVTIVLFRIIVAFAMLYLFQTHYERQAYWEYCICNIGVSVVQIMNFFLLYRSFSFDRQFILRKAS</sequence>
<keyword evidence="4 5" id="KW-0472">Membrane</keyword>
<protein>
    <submittedName>
        <fullName evidence="8">Oidioi.mRNA.OKI2018_I69.chr2.g5599.t1.cds</fullName>
    </submittedName>
</protein>
<evidence type="ECO:0000259" key="7">
    <source>
        <dbReference type="PROSITE" id="PS50922"/>
    </source>
</evidence>
<reference evidence="8 9" key="1">
    <citation type="submission" date="2021-04" db="EMBL/GenBank/DDBJ databases">
        <authorList>
            <person name="Bliznina A."/>
        </authorList>
    </citation>
    <scope>NUCLEOTIDE SEQUENCE [LARGE SCALE GENOMIC DNA]</scope>
</reference>
<dbReference type="SMART" id="SM00724">
    <property type="entry name" value="TLC"/>
    <property type="match status" value="1"/>
</dbReference>
<dbReference type="Pfam" id="PF03798">
    <property type="entry name" value="TRAM_LAG1_CLN8"/>
    <property type="match status" value="1"/>
</dbReference>
<feature type="transmembrane region" description="Helical" evidence="6">
    <location>
        <begin position="130"/>
        <end position="150"/>
    </location>
</feature>